<keyword evidence="3" id="KW-1185">Reference proteome</keyword>
<comment type="caution">
    <text evidence="2">The sequence shown here is derived from an EMBL/GenBank/DDBJ whole genome shotgun (WGS) entry which is preliminary data.</text>
</comment>
<protein>
    <submittedName>
        <fullName evidence="2">Uncharacterized protein</fullName>
    </submittedName>
</protein>
<sequence>MFHPSRCERGLTKTTSTDSTVPSPAYLEQVSANTDDGNKPLELNLDHQISEISLCPSSGNYILLVDERDFMVGEYRGVYDVRWPVRLLAALYGGGISSLGMPIERLGG</sequence>
<feature type="region of interest" description="Disordered" evidence="1">
    <location>
        <begin position="1"/>
        <end position="24"/>
    </location>
</feature>
<evidence type="ECO:0000313" key="2">
    <source>
        <dbReference type="EMBL" id="GIY52662.1"/>
    </source>
</evidence>
<feature type="compositionally biased region" description="Polar residues" evidence="1">
    <location>
        <begin position="12"/>
        <end position="22"/>
    </location>
</feature>
<name>A0AAV4U4R8_9ARAC</name>
<evidence type="ECO:0000256" key="1">
    <source>
        <dbReference type="SAM" id="MobiDB-lite"/>
    </source>
</evidence>
<feature type="compositionally biased region" description="Basic and acidic residues" evidence="1">
    <location>
        <begin position="1"/>
        <end position="11"/>
    </location>
</feature>
<dbReference type="Proteomes" id="UP001054837">
    <property type="component" value="Unassembled WGS sequence"/>
</dbReference>
<reference evidence="2 3" key="1">
    <citation type="submission" date="2021-06" db="EMBL/GenBank/DDBJ databases">
        <title>Caerostris darwini draft genome.</title>
        <authorList>
            <person name="Kono N."/>
            <person name="Arakawa K."/>
        </authorList>
    </citation>
    <scope>NUCLEOTIDE SEQUENCE [LARGE SCALE GENOMIC DNA]</scope>
</reference>
<proteinExistence type="predicted"/>
<gene>
    <name evidence="2" type="ORF">CDAR_30541</name>
</gene>
<accession>A0AAV4U4R8</accession>
<organism evidence="2 3">
    <name type="scientific">Caerostris darwini</name>
    <dbReference type="NCBI Taxonomy" id="1538125"/>
    <lineage>
        <taxon>Eukaryota</taxon>
        <taxon>Metazoa</taxon>
        <taxon>Ecdysozoa</taxon>
        <taxon>Arthropoda</taxon>
        <taxon>Chelicerata</taxon>
        <taxon>Arachnida</taxon>
        <taxon>Araneae</taxon>
        <taxon>Araneomorphae</taxon>
        <taxon>Entelegynae</taxon>
        <taxon>Araneoidea</taxon>
        <taxon>Araneidae</taxon>
        <taxon>Caerostris</taxon>
    </lineage>
</organism>
<dbReference type="EMBL" id="BPLQ01010696">
    <property type="protein sequence ID" value="GIY52662.1"/>
    <property type="molecule type" value="Genomic_DNA"/>
</dbReference>
<dbReference type="AlphaFoldDB" id="A0AAV4U4R8"/>
<evidence type="ECO:0000313" key="3">
    <source>
        <dbReference type="Proteomes" id="UP001054837"/>
    </source>
</evidence>